<feature type="non-terminal residue" evidence="2">
    <location>
        <position position="1"/>
    </location>
</feature>
<keyword evidence="3" id="KW-1185">Reference proteome</keyword>
<accession>A0A9X9PYQ8</accession>
<dbReference type="AlphaFoldDB" id="A0A9X9PYQ8"/>
<name>A0A9X9PYQ8_GULGU</name>
<protein>
    <submittedName>
        <fullName evidence="2">Uncharacterized protein</fullName>
    </submittedName>
</protein>
<proteinExistence type="predicted"/>
<feature type="compositionally biased region" description="Polar residues" evidence="1">
    <location>
        <begin position="19"/>
        <end position="28"/>
    </location>
</feature>
<evidence type="ECO:0000313" key="3">
    <source>
        <dbReference type="Proteomes" id="UP000269945"/>
    </source>
</evidence>
<evidence type="ECO:0000313" key="2">
    <source>
        <dbReference type="EMBL" id="VCW78013.1"/>
    </source>
</evidence>
<dbReference type="EMBL" id="CYRY02009752">
    <property type="protein sequence ID" value="VCW78013.1"/>
    <property type="molecule type" value="Genomic_DNA"/>
</dbReference>
<gene>
    <name evidence="2" type="ORF">BN2614_LOCUS1</name>
</gene>
<feature type="region of interest" description="Disordered" evidence="1">
    <location>
        <begin position="1"/>
        <end position="107"/>
    </location>
</feature>
<sequence length="107" mass="11605">PEEDPERTRGGPGTGTEEVQNQGRSQSRCRAGPNSGKVQARFIPRGGPGTYSWEVQSQGNTQEGPYSGQRHVQMKERSDPGEAQLQVQERSRLVGDAGKGSGESRPR</sequence>
<evidence type="ECO:0000256" key="1">
    <source>
        <dbReference type="SAM" id="MobiDB-lite"/>
    </source>
</evidence>
<reference evidence="2 3" key="1">
    <citation type="submission" date="2018-10" db="EMBL/GenBank/DDBJ databases">
        <authorList>
            <person name="Ekblom R."/>
            <person name="Jareborg N."/>
        </authorList>
    </citation>
    <scope>NUCLEOTIDE SEQUENCE [LARGE SCALE GENOMIC DNA]</scope>
    <source>
        <tissue evidence="2">Muscle</tissue>
    </source>
</reference>
<comment type="caution">
    <text evidence="2">The sequence shown here is derived from an EMBL/GenBank/DDBJ whole genome shotgun (WGS) entry which is preliminary data.</text>
</comment>
<dbReference type="Proteomes" id="UP000269945">
    <property type="component" value="Unassembled WGS sequence"/>
</dbReference>
<feature type="compositionally biased region" description="Polar residues" evidence="1">
    <location>
        <begin position="53"/>
        <end position="64"/>
    </location>
</feature>
<organism evidence="2 3">
    <name type="scientific">Gulo gulo</name>
    <name type="common">Wolverine</name>
    <name type="synonym">Gluton</name>
    <dbReference type="NCBI Taxonomy" id="48420"/>
    <lineage>
        <taxon>Eukaryota</taxon>
        <taxon>Metazoa</taxon>
        <taxon>Chordata</taxon>
        <taxon>Craniata</taxon>
        <taxon>Vertebrata</taxon>
        <taxon>Euteleostomi</taxon>
        <taxon>Mammalia</taxon>
        <taxon>Eutheria</taxon>
        <taxon>Laurasiatheria</taxon>
        <taxon>Carnivora</taxon>
        <taxon>Caniformia</taxon>
        <taxon>Musteloidea</taxon>
        <taxon>Mustelidae</taxon>
        <taxon>Guloninae</taxon>
        <taxon>Gulo</taxon>
    </lineage>
</organism>